<proteinExistence type="predicted"/>
<gene>
    <name evidence="1" type="ORF">FB45DRAFT_786366</name>
</gene>
<dbReference type="EMBL" id="JARKIF010000004">
    <property type="protein sequence ID" value="KAJ7642258.1"/>
    <property type="molecule type" value="Genomic_DNA"/>
</dbReference>
<protein>
    <recommendedName>
        <fullName evidence="3">F-box domain-containing protein</fullName>
    </recommendedName>
</protein>
<reference evidence="1" key="1">
    <citation type="submission" date="2023-03" db="EMBL/GenBank/DDBJ databases">
        <title>Massive genome expansion in bonnet fungi (Mycena s.s.) driven by repeated elements and novel gene families across ecological guilds.</title>
        <authorList>
            <consortium name="Lawrence Berkeley National Laboratory"/>
            <person name="Harder C.B."/>
            <person name="Miyauchi S."/>
            <person name="Viragh M."/>
            <person name="Kuo A."/>
            <person name="Thoen E."/>
            <person name="Andreopoulos B."/>
            <person name="Lu D."/>
            <person name="Skrede I."/>
            <person name="Drula E."/>
            <person name="Henrissat B."/>
            <person name="Morin E."/>
            <person name="Kohler A."/>
            <person name="Barry K."/>
            <person name="LaButti K."/>
            <person name="Morin E."/>
            <person name="Salamov A."/>
            <person name="Lipzen A."/>
            <person name="Mereny Z."/>
            <person name="Hegedus B."/>
            <person name="Baldrian P."/>
            <person name="Stursova M."/>
            <person name="Weitz H."/>
            <person name="Taylor A."/>
            <person name="Grigoriev I.V."/>
            <person name="Nagy L.G."/>
            <person name="Martin F."/>
            <person name="Kauserud H."/>
        </authorList>
    </citation>
    <scope>NUCLEOTIDE SEQUENCE</scope>
    <source>
        <strain evidence="1">9284</strain>
    </source>
</reference>
<sequence>MSSSASGGPPHLLRARLAEIDAETAVLHARLTVLAAERKSIVQDLRSVIYSGVVSLPPEIIAEIFLQYVTFGEIVSPYPNPHESTPHSYGPLLLSSVCRRWREIALALQPIWSNFVIRTSDDSISSAVSLLERWIPRAGNHPLTVAVLRHDWEMSIFTTLAPAFHHLQSFECFVDCERSFSNDVIRGRVPRLRSLRLSSDVLDEDQVLPEPLTAFSECPLLCEVYLSQFPWLSLVLPWPQITRLTSMSAGECLVIVRQTDALETLIASCYEFDDNWLWDGVPLQLSHLHTFKINRHRESIQLIDRLTLPSLTHIELPLPNQRLDAERLLGLIQRSACVLRSIALSAPHVRLSERCRAGGGFCQSPGYHMEPRRASLLPVRPAQRGLCSRSHLALTESLRISDRGSLPLAR</sequence>
<name>A0AAD7FTV4_9AGAR</name>
<dbReference type="Proteomes" id="UP001221142">
    <property type="component" value="Unassembled WGS sequence"/>
</dbReference>
<comment type="caution">
    <text evidence="1">The sequence shown here is derived from an EMBL/GenBank/DDBJ whole genome shotgun (WGS) entry which is preliminary data.</text>
</comment>
<keyword evidence="2" id="KW-1185">Reference proteome</keyword>
<evidence type="ECO:0008006" key="3">
    <source>
        <dbReference type="Google" id="ProtNLM"/>
    </source>
</evidence>
<dbReference type="AlphaFoldDB" id="A0AAD7FTV4"/>
<evidence type="ECO:0000313" key="2">
    <source>
        <dbReference type="Proteomes" id="UP001221142"/>
    </source>
</evidence>
<organism evidence="1 2">
    <name type="scientific">Roridomyces roridus</name>
    <dbReference type="NCBI Taxonomy" id="1738132"/>
    <lineage>
        <taxon>Eukaryota</taxon>
        <taxon>Fungi</taxon>
        <taxon>Dikarya</taxon>
        <taxon>Basidiomycota</taxon>
        <taxon>Agaricomycotina</taxon>
        <taxon>Agaricomycetes</taxon>
        <taxon>Agaricomycetidae</taxon>
        <taxon>Agaricales</taxon>
        <taxon>Marasmiineae</taxon>
        <taxon>Mycenaceae</taxon>
        <taxon>Roridomyces</taxon>
    </lineage>
</organism>
<accession>A0AAD7FTV4</accession>
<evidence type="ECO:0000313" key="1">
    <source>
        <dbReference type="EMBL" id="KAJ7642258.1"/>
    </source>
</evidence>